<evidence type="ECO:0000313" key="8">
    <source>
        <dbReference type="Proteomes" id="UP001233999"/>
    </source>
</evidence>
<dbReference type="InterPro" id="IPR019819">
    <property type="entry name" value="Carboxylesterase_B_CS"/>
</dbReference>
<dbReference type="PANTHER" id="PTHR11559">
    <property type="entry name" value="CARBOXYLESTERASE"/>
    <property type="match status" value="1"/>
</dbReference>
<dbReference type="SUPFAM" id="SSF53474">
    <property type="entry name" value="alpha/beta-Hydrolases"/>
    <property type="match status" value="1"/>
</dbReference>
<dbReference type="GO" id="GO:0052689">
    <property type="term" value="F:carboxylic ester hydrolase activity"/>
    <property type="evidence" value="ECO:0007669"/>
    <property type="project" value="UniProtKB-KW"/>
</dbReference>
<evidence type="ECO:0000256" key="2">
    <source>
        <dbReference type="ARBA" id="ARBA00022487"/>
    </source>
</evidence>
<dbReference type="PROSITE" id="PS00122">
    <property type="entry name" value="CARBOXYLESTERASE_B_1"/>
    <property type="match status" value="1"/>
</dbReference>
<keyword evidence="5" id="KW-0732">Signal</keyword>
<gene>
    <name evidence="7" type="ORF">L9F63_027991</name>
</gene>
<evidence type="ECO:0000256" key="4">
    <source>
        <dbReference type="ARBA" id="ARBA00023180"/>
    </source>
</evidence>
<keyword evidence="8" id="KW-1185">Reference proteome</keyword>
<evidence type="ECO:0000256" key="5">
    <source>
        <dbReference type="RuleBase" id="RU361235"/>
    </source>
</evidence>
<organism evidence="7 8">
    <name type="scientific">Diploptera punctata</name>
    <name type="common">Pacific beetle cockroach</name>
    <dbReference type="NCBI Taxonomy" id="6984"/>
    <lineage>
        <taxon>Eukaryota</taxon>
        <taxon>Metazoa</taxon>
        <taxon>Ecdysozoa</taxon>
        <taxon>Arthropoda</taxon>
        <taxon>Hexapoda</taxon>
        <taxon>Insecta</taxon>
        <taxon>Pterygota</taxon>
        <taxon>Neoptera</taxon>
        <taxon>Polyneoptera</taxon>
        <taxon>Dictyoptera</taxon>
        <taxon>Blattodea</taxon>
        <taxon>Blaberoidea</taxon>
        <taxon>Blaberidae</taxon>
        <taxon>Diplopterinae</taxon>
        <taxon>Diploptera</taxon>
    </lineage>
</organism>
<dbReference type="InterPro" id="IPR002018">
    <property type="entry name" value="CarbesteraseB"/>
</dbReference>
<evidence type="ECO:0000313" key="7">
    <source>
        <dbReference type="EMBL" id="KAJ9589228.1"/>
    </source>
</evidence>
<feature type="domain" description="Carboxylesterase type B" evidence="6">
    <location>
        <begin position="146"/>
        <end position="527"/>
    </location>
</feature>
<dbReference type="AlphaFoldDB" id="A0AAD8EG87"/>
<sequence length="572" mass="63075">MRCVYLFVTCGLLVCQADADCLLNITQGGLIGSTWQTLHGKDFCSYQGIPYAAPPVGDLRFRAPQPPTGWDGERDATQAGNMCMQKMLSIYFGKEDCLYLNVFTPQTDAPNADLLPVVMFHPRRSLYFRQWEPRQLWSPLLPGQGGRYGFLSTGDDASPGNYALKDQVQALRWVQENIASFGGDPDQVTIMGESAGAWSVHYHVLSPLSTGLFHGGIGDSGSALVPTAFQSDPLSVAQKKAQAAGCTTESTDMLMDCLRQMDIDSLMQSDDPQMAEVAEGSSELGRILLDLIWMPVKEVKTEANPEPFLLDHPYYVITSGEFNKVPLMMGTNSQEGSLFIIFDIGTQVGLDNTNANFEQLESELFLSKSFGSTDVPGALQKIADFYLGTNHTVTPDNVHLLIDAATDRYMEYNIEKAVRLHLESGHEDIHLYNFGYKGKYSLLSKARYSTGKQDLGVLHIDELEFLLSSGLRTDKWEQGHPDLEVLEAAVTLWTNFVKFGNPTPAGESAPQNVTWPTAGAQEGSLTSYVFENSQDGADPAYGIAPLKLSVDVDRFKARMDFWDSLNLAENNM</sequence>
<evidence type="ECO:0000256" key="1">
    <source>
        <dbReference type="ARBA" id="ARBA00005964"/>
    </source>
</evidence>
<evidence type="ECO:0000256" key="3">
    <source>
        <dbReference type="ARBA" id="ARBA00022801"/>
    </source>
</evidence>
<dbReference type="PROSITE" id="PS00941">
    <property type="entry name" value="CARBOXYLESTERASE_B_2"/>
    <property type="match status" value="1"/>
</dbReference>
<keyword evidence="2" id="KW-0719">Serine esterase</keyword>
<comment type="similarity">
    <text evidence="1 5">Belongs to the type-B carboxylesterase/lipase family.</text>
</comment>
<feature type="chain" id="PRO_5041774038" description="Carboxylic ester hydrolase" evidence="5">
    <location>
        <begin position="20"/>
        <end position="572"/>
    </location>
</feature>
<protein>
    <recommendedName>
        <fullName evidence="5">Carboxylic ester hydrolase</fullName>
        <ecNumber evidence="5">3.1.1.-</ecNumber>
    </recommendedName>
</protein>
<dbReference type="Gene3D" id="3.40.50.1820">
    <property type="entry name" value="alpha/beta hydrolase"/>
    <property type="match status" value="2"/>
</dbReference>
<accession>A0AAD8EG87</accession>
<evidence type="ECO:0000259" key="6">
    <source>
        <dbReference type="Pfam" id="PF00135"/>
    </source>
</evidence>
<dbReference type="InterPro" id="IPR050309">
    <property type="entry name" value="Type-B_Carboxylest/Lipase"/>
</dbReference>
<reference evidence="7" key="1">
    <citation type="journal article" date="2023" name="IScience">
        <title>Live-bearing cockroach genome reveals convergent evolutionary mechanisms linked to viviparity in insects and beyond.</title>
        <authorList>
            <person name="Fouks B."/>
            <person name="Harrison M.C."/>
            <person name="Mikhailova A.A."/>
            <person name="Marchal E."/>
            <person name="English S."/>
            <person name="Carruthers M."/>
            <person name="Jennings E.C."/>
            <person name="Chiamaka E.L."/>
            <person name="Frigard R.A."/>
            <person name="Pippel M."/>
            <person name="Attardo G.M."/>
            <person name="Benoit J.B."/>
            <person name="Bornberg-Bauer E."/>
            <person name="Tobe S.S."/>
        </authorList>
    </citation>
    <scope>NUCLEOTIDE SEQUENCE</scope>
    <source>
        <strain evidence="7">Stay&amp;Tobe</strain>
    </source>
</reference>
<reference evidence="7" key="2">
    <citation type="submission" date="2023-05" db="EMBL/GenBank/DDBJ databases">
        <authorList>
            <person name="Fouks B."/>
        </authorList>
    </citation>
    <scope>NUCLEOTIDE SEQUENCE</scope>
    <source>
        <strain evidence="7">Stay&amp;Tobe</strain>
        <tissue evidence="7">Testes</tissue>
    </source>
</reference>
<feature type="domain" description="Carboxylesterase type B" evidence="6">
    <location>
        <begin position="23"/>
        <end position="120"/>
    </location>
</feature>
<dbReference type="Pfam" id="PF00135">
    <property type="entry name" value="COesterase"/>
    <property type="match status" value="2"/>
</dbReference>
<keyword evidence="4" id="KW-0325">Glycoprotein</keyword>
<name>A0AAD8EG87_DIPPU</name>
<dbReference type="InterPro" id="IPR019826">
    <property type="entry name" value="Carboxylesterase_B_AS"/>
</dbReference>
<dbReference type="Proteomes" id="UP001233999">
    <property type="component" value="Unassembled WGS sequence"/>
</dbReference>
<keyword evidence="3 5" id="KW-0378">Hydrolase</keyword>
<dbReference type="InterPro" id="IPR029058">
    <property type="entry name" value="AB_hydrolase_fold"/>
</dbReference>
<dbReference type="EMBL" id="JASPKZ010005010">
    <property type="protein sequence ID" value="KAJ9589228.1"/>
    <property type="molecule type" value="Genomic_DNA"/>
</dbReference>
<feature type="signal peptide" evidence="5">
    <location>
        <begin position="1"/>
        <end position="19"/>
    </location>
</feature>
<dbReference type="EC" id="3.1.1.-" evidence="5"/>
<proteinExistence type="inferred from homology"/>
<comment type="caution">
    <text evidence="7">The sequence shown here is derived from an EMBL/GenBank/DDBJ whole genome shotgun (WGS) entry which is preliminary data.</text>
</comment>